<evidence type="ECO:0000313" key="2">
    <source>
        <dbReference type="Proteomes" id="UP000186922"/>
    </source>
</evidence>
<dbReference type="Proteomes" id="UP000186922">
    <property type="component" value="Unassembled WGS sequence"/>
</dbReference>
<organism evidence="1 2">
    <name type="scientific">Ramazzottius varieornatus</name>
    <name type="common">Water bear</name>
    <name type="synonym">Tardigrade</name>
    <dbReference type="NCBI Taxonomy" id="947166"/>
    <lineage>
        <taxon>Eukaryota</taxon>
        <taxon>Metazoa</taxon>
        <taxon>Ecdysozoa</taxon>
        <taxon>Tardigrada</taxon>
        <taxon>Eutardigrada</taxon>
        <taxon>Parachela</taxon>
        <taxon>Hypsibioidea</taxon>
        <taxon>Ramazzottiidae</taxon>
        <taxon>Ramazzottius</taxon>
    </lineage>
</organism>
<dbReference type="EMBL" id="BDGG01000001">
    <property type="protein sequence ID" value="GAU87787.1"/>
    <property type="molecule type" value="Genomic_DNA"/>
</dbReference>
<sequence length="78" mass="8774">MAQNGTDTTDRNQGVCWTSRVHFAVSVTYAVWWRKGFAQADADNAILKAEGTLKEVRDTLQTLQQFNDVARRSEAQAK</sequence>
<keyword evidence="2" id="KW-1185">Reference proteome</keyword>
<dbReference type="AlphaFoldDB" id="A0A1D1UKJ0"/>
<name>A0A1D1UKJ0_RAMVA</name>
<reference evidence="1 2" key="1">
    <citation type="journal article" date="2016" name="Nat. Commun.">
        <title>Extremotolerant tardigrade genome and improved radiotolerance of human cultured cells by tardigrade-unique protein.</title>
        <authorList>
            <person name="Hashimoto T."/>
            <person name="Horikawa D.D."/>
            <person name="Saito Y."/>
            <person name="Kuwahara H."/>
            <person name="Kozuka-Hata H."/>
            <person name="Shin-I T."/>
            <person name="Minakuchi Y."/>
            <person name="Ohishi K."/>
            <person name="Motoyama A."/>
            <person name="Aizu T."/>
            <person name="Enomoto A."/>
            <person name="Kondo K."/>
            <person name="Tanaka S."/>
            <person name="Hara Y."/>
            <person name="Koshikawa S."/>
            <person name="Sagara H."/>
            <person name="Miura T."/>
            <person name="Yokobori S."/>
            <person name="Miyagawa K."/>
            <person name="Suzuki Y."/>
            <person name="Kubo T."/>
            <person name="Oyama M."/>
            <person name="Kohara Y."/>
            <person name="Fujiyama A."/>
            <person name="Arakawa K."/>
            <person name="Katayama T."/>
            <person name="Toyoda A."/>
            <person name="Kunieda T."/>
        </authorList>
    </citation>
    <scope>NUCLEOTIDE SEQUENCE [LARGE SCALE GENOMIC DNA]</scope>
    <source>
        <strain evidence="1 2">YOKOZUNA-1</strain>
    </source>
</reference>
<proteinExistence type="predicted"/>
<gene>
    <name evidence="1" type="primary">RvY_00585-1</name>
    <name evidence="1" type="synonym">RvY_00585.1</name>
    <name evidence="1" type="ORF">RvY_00585</name>
</gene>
<comment type="caution">
    <text evidence="1">The sequence shown here is derived from an EMBL/GenBank/DDBJ whole genome shotgun (WGS) entry which is preliminary data.</text>
</comment>
<accession>A0A1D1UKJ0</accession>
<evidence type="ECO:0000313" key="1">
    <source>
        <dbReference type="EMBL" id="GAU87787.1"/>
    </source>
</evidence>
<protein>
    <submittedName>
        <fullName evidence="1">Uncharacterized protein</fullName>
    </submittedName>
</protein>